<evidence type="ECO:0000313" key="4">
    <source>
        <dbReference type="Proteomes" id="UP000662931"/>
    </source>
</evidence>
<dbReference type="PROSITE" id="PS50858">
    <property type="entry name" value="BSD"/>
    <property type="match status" value="1"/>
</dbReference>
<keyword evidence="4" id="KW-1185">Reference proteome</keyword>
<evidence type="ECO:0000256" key="1">
    <source>
        <dbReference type="SAM" id="MobiDB-lite"/>
    </source>
</evidence>
<organism evidence="3 4">
    <name type="scientific">Eeniella nana</name>
    <name type="common">Yeast</name>
    <name type="synonym">Brettanomyces nanus</name>
    <dbReference type="NCBI Taxonomy" id="13502"/>
    <lineage>
        <taxon>Eukaryota</taxon>
        <taxon>Fungi</taxon>
        <taxon>Dikarya</taxon>
        <taxon>Ascomycota</taxon>
        <taxon>Saccharomycotina</taxon>
        <taxon>Pichiomycetes</taxon>
        <taxon>Pichiales</taxon>
        <taxon>Pichiaceae</taxon>
        <taxon>Brettanomyces</taxon>
    </lineage>
</organism>
<dbReference type="OrthoDB" id="73788at2759"/>
<gene>
    <name evidence="3" type="ORF">FOA43_004261</name>
</gene>
<dbReference type="GeneID" id="62197661"/>
<feature type="domain" description="BSD" evidence="2">
    <location>
        <begin position="196"/>
        <end position="246"/>
    </location>
</feature>
<dbReference type="SUPFAM" id="SSF140383">
    <property type="entry name" value="BSD domain-like"/>
    <property type="match status" value="1"/>
</dbReference>
<dbReference type="GO" id="GO:0005737">
    <property type="term" value="C:cytoplasm"/>
    <property type="evidence" value="ECO:0007669"/>
    <property type="project" value="TreeGrafter"/>
</dbReference>
<dbReference type="InterPro" id="IPR005607">
    <property type="entry name" value="BSD_dom"/>
</dbReference>
<dbReference type="RefSeq" id="XP_038780432.1">
    <property type="nucleotide sequence ID" value="XM_038924504.1"/>
</dbReference>
<reference evidence="3" key="1">
    <citation type="submission" date="2020-10" db="EMBL/GenBank/DDBJ databases">
        <authorList>
            <person name="Roach M.J.R."/>
        </authorList>
    </citation>
    <scope>NUCLEOTIDE SEQUENCE</scope>
    <source>
        <strain evidence="3">CBS 1945</strain>
    </source>
</reference>
<dbReference type="EMBL" id="CP064815">
    <property type="protein sequence ID" value="QPG76867.1"/>
    <property type="molecule type" value="Genomic_DNA"/>
</dbReference>
<dbReference type="Pfam" id="PF03909">
    <property type="entry name" value="BSD"/>
    <property type="match status" value="1"/>
</dbReference>
<dbReference type="Gene3D" id="1.10.3970.10">
    <property type="entry name" value="BSD domain"/>
    <property type="match status" value="1"/>
</dbReference>
<protein>
    <recommendedName>
        <fullName evidence="2">BSD domain-containing protein</fullName>
    </recommendedName>
</protein>
<evidence type="ECO:0000313" key="3">
    <source>
        <dbReference type="EMBL" id="QPG76867.1"/>
    </source>
</evidence>
<dbReference type="Proteomes" id="UP000662931">
    <property type="component" value="Chromosome 4"/>
</dbReference>
<dbReference type="PANTHER" id="PTHR16019">
    <property type="entry name" value="SYNAPSE-ASSOCIATED PROTEIN"/>
    <property type="match status" value="1"/>
</dbReference>
<name>A0A875RXG4_EENNA</name>
<feature type="compositionally biased region" description="Basic and acidic residues" evidence="1">
    <location>
        <begin position="8"/>
        <end position="23"/>
    </location>
</feature>
<proteinExistence type="predicted"/>
<sequence length="273" mass="31411">MEFLEPETEQRTKSKGTDDKTDKMVNELGDSVEKIYSGVESEAKQGWTSLSGFWGNFQKSLPDLTKQGISKTKNKLNNDKNIEVLKEKSEKVIHNVSDNTSKMLDTLDSHLEKVESVTYGYATHLTTLFKARTGLNLDIVSNTDSLSSEKESEVLFNLPKGLASNRVEAQMHELQTNKDGYLKKFSNEGRDCLKDYELKEEEIEEKKSLLETKNSPVAELYKELVPESLDDEFFWKYYFSTKGAIIGEEKRRKELLKKSAEEEEEDFKWDDDE</sequence>
<feature type="region of interest" description="Disordered" evidence="1">
    <location>
        <begin position="1"/>
        <end position="23"/>
    </location>
</feature>
<dbReference type="InterPro" id="IPR051494">
    <property type="entry name" value="BSD_domain-containing"/>
</dbReference>
<dbReference type="PANTHER" id="PTHR16019:SF5">
    <property type="entry name" value="BSD DOMAIN-CONTAINING PROTEIN 1"/>
    <property type="match status" value="1"/>
</dbReference>
<evidence type="ECO:0000259" key="2">
    <source>
        <dbReference type="PROSITE" id="PS50858"/>
    </source>
</evidence>
<dbReference type="SMART" id="SM00751">
    <property type="entry name" value="BSD"/>
    <property type="match status" value="1"/>
</dbReference>
<accession>A0A875RXG4</accession>
<dbReference type="KEGG" id="bnn:FOA43_004261"/>
<dbReference type="InterPro" id="IPR035925">
    <property type="entry name" value="BSD_dom_sf"/>
</dbReference>
<dbReference type="AlphaFoldDB" id="A0A875RXG4"/>